<evidence type="ECO:0000256" key="9">
    <source>
        <dbReference type="PROSITE-ProRule" id="PRU00042"/>
    </source>
</evidence>
<evidence type="ECO:0000256" key="7">
    <source>
        <dbReference type="ARBA" id="ARBA00023163"/>
    </source>
</evidence>
<dbReference type="Pfam" id="PF00096">
    <property type="entry name" value="zf-C2H2"/>
    <property type="match status" value="1"/>
</dbReference>
<organism evidence="11 12">
    <name type="scientific">Periconia macrospinosa</name>
    <dbReference type="NCBI Taxonomy" id="97972"/>
    <lineage>
        <taxon>Eukaryota</taxon>
        <taxon>Fungi</taxon>
        <taxon>Dikarya</taxon>
        <taxon>Ascomycota</taxon>
        <taxon>Pezizomycotina</taxon>
        <taxon>Dothideomycetes</taxon>
        <taxon>Pleosporomycetidae</taxon>
        <taxon>Pleosporales</taxon>
        <taxon>Massarineae</taxon>
        <taxon>Periconiaceae</taxon>
        <taxon>Periconia</taxon>
    </lineage>
</organism>
<dbReference type="GO" id="GO:0008270">
    <property type="term" value="F:zinc ion binding"/>
    <property type="evidence" value="ECO:0007669"/>
    <property type="project" value="UniProtKB-KW"/>
</dbReference>
<reference evidence="11 12" key="1">
    <citation type="journal article" date="2018" name="Sci. Rep.">
        <title>Comparative genomics provides insights into the lifestyle and reveals functional heterogeneity of dark septate endophytic fungi.</title>
        <authorList>
            <person name="Knapp D.G."/>
            <person name="Nemeth J.B."/>
            <person name="Barry K."/>
            <person name="Hainaut M."/>
            <person name="Henrissat B."/>
            <person name="Johnson J."/>
            <person name="Kuo A."/>
            <person name="Lim J.H.P."/>
            <person name="Lipzen A."/>
            <person name="Nolan M."/>
            <person name="Ohm R.A."/>
            <person name="Tamas L."/>
            <person name="Grigoriev I.V."/>
            <person name="Spatafora J.W."/>
            <person name="Nagy L.G."/>
            <person name="Kovacs G.M."/>
        </authorList>
    </citation>
    <scope>NUCLEOTIDE SEQUENCE [LARGE SCALE GENOMIC DNA]</scope>
    <source>
        <strain evidence="11 12">DSE2036</strain>
    </source>
</reference>
<dbReference type="PROSITE" id="PS50157">
    <property type="entry name" value="ZINC_FINGER_C2H2_2"/>
    <property type="match status" value="2"/>
</dbReference>
<feature type="non-terminal residue" evidence="11">
    <location>
        <position position="94"/>
    </location>
</feature>
<dbReference type="GO" id="GO:0045893">
    <property type="term" value="P:positive regulation of DNA-templated transcription"/>
    <property type="evidence" value="ECO:0007669"/>
    <property type="project" value="UniProtKB-ARBA"/>
</dbReference>
<evidence type="ECO:0000256" key="5">
    <source>
        <dbReference type="ARBA" id="ARBA00022833"/>
    </source>
</evidence>
<evidence type="ECO:0000256" key="3">
    <source>
        <dbReference type="ARBA" id="ARBA00022737"/>
    </source>
</evidence>
<dbReference type="FunFam" id="3.30.160.60:FF:000145">
    <property type="entry name" value="Zinc finger protein 574"/>
    <property type="match status" value="1"/>
</dbReference>
<dbReference type="EMBL" id="KZ805323">
    <property type="protein sequence ID" value="PVI04242.1"/>
    <property type="molecule type" value="Genomic_DNA"/>
</dbReference>
<name>A0A2V1E279_9PLEO</name>
<dbReference type="FunFam" id="3.30.160.60:FF:001732">
    <property type="entry name" value="Zgc:162936"/>
    <property type="match status" value="1"/>
</dbReference>
<keyword evidence="12" id="KW-1185">Reference proteome</keyword>
<evidence type="ECO:0000256" key="6">
    <source>
        <dbReference type="ARBA" id="ARBA00023015"/>
    </source>
</evidence>
<keyword evidence="4 9" id="KW-0863">Zinc-finger</keyword>
<proteinExistence type="predicted"/>
<dbReference type="GO" id="GO:0005694">
    <property type="term" value="C:chromosome"/>
    <property type="evidence" value="ECO:0007669"/>
    <property type="project" value="UniProtKB-ARBA"/>
</dbReference>
<accession>A0A2V1E279</accession>
<dbReference type="AlphaFoldDB" id="A0A2V1E279"/>
<dbReference type="InterPro" id="IPR036236">
    <property type="entry name" value="Znf_C2H2_sf"/>
</dbReference>
<sequence>MGPPRTQLSLVCCSICNQSFGRQEHLIRHVRIHTREKPYQCSLCGKRFSRLDVLNRHAASHEESGDRSNVAASSRACRQCALDRVRCSRGQTCR</sequence>
<feature type="domain" description="C2H2-type" evidence="10">
    <location>
        <begin position="11"/>
        <end position="38"/>
    </location>
</feature>
<evidence type="ECO:0000256" key="8">
    <source>
        <dbReference type="ARBA" id="ARBA00023242"/>
    </source>
</evidence>
<evidence type="ECO:0000313" key="12">
    <source>
        <dbReference type="Proteomes" id="UP000244855"/>
    </source>
</evidence>
<comment type="subcellular location">
    <subcellularLocation>
        <location evidence="1">Nucleus</location>
    </subcellularLocation>
</comment>
<evidence type="ECO:0000259" key="10">
    <source>
        <dbReference type="PROSITE" id="PS50157"/>
    </source>
</evidence>
<dbReference type="Pfam" id="PF13912">
    <property type="entry name" value="zf-C2H2_6"/>
    <property type="match status" value="1"/>
</dbReference>
<dbReference type="SMART" id="SM00355">
    <property type="entry name" value="ZnF_C2H2"/>
    <property type="match status" value="2"/>
</dbReference>
<dbReference type="STRING" id="97972.A0A2V1E279"/>
<protein>
    <recommendedName>
        <fullName evidence="10">C2H2-type domain-containing protein</fullName>
    </recommendedName>
</protein>
<feature type="domain" description="C2H2-type" evidence="10">
    <location>
        <begin position="39"/>
        <end position="66"/>
    </location>
</feature>
<dbReference type="GO" id="GO:0005634">
    <property type="term" value="C:nucleus"/>
    <property type="evidence" value="ECO:0007669"/>
    <property type="project" value="UniProtKB-SubCell"/>
</dbReference>
<keyword evidence="6" id="KW-0805">Transcription regulation</keyword>
<dbReference type="PROSITE" id="PS00028">
    <property type="entry name" value="ZINC_FINGER_C2H2_1"/>
    <property type="match status" value="2"/>
</dbReference>
<gene>
    <name evidence="11" type="ORF">DM02DRAFT_669238</name>
</gene>
<dbReference type="Gene3D" id="3.30.160.60">
    <property type="entry name" value="Classic Zinc Finger"/>
    <property type="match status" value="2"/>
</dbReference>
<dbReference type="GO" id="GO:0043565">
    <property type="term" value="F:sequence-specific DNA binding"/>
    <property type="evidence" value="ECO:0007669"/>
    <property type="project" value="UniProtKB-ARBA"/>
</dbReference>
<keyword evidence="3" id="KW-0677">Repeat</keyword>
<keyword evidence="5" id="KW-0862">Zinc</keyword>
<dbReference type="Proteomes" id="UP000244855">
    <property type="component" value="Unassembled WGS sequence"/>
</dbReference>
<evidence type="ECO:0000313" key="11">
    <source>
        <dbReference type="EMBL" id="PVI04242.1"/>
    </source>
</evidence>
<keyword evidence="7" id="KW-0804">Transcription</keyword>
<evidence type="ECO:0000256" key="1">
    <source>
        <dbReference type="ARBA" id="ARBA00004123"/>
    </source>
</evidence>
<dbReference type="InterPro" id="IPR013087">
    <property type="entry name" value="Znf_C2H2_type"/>
</dbReference>
<dbReference type="PANTHER" id="PTHR47660">
    <property type="entry name" value="TRANSCRIPTION FACTOR WITH C2H2 AND ZN(2)-CYS(6) DNA BINDING DOMAIN (EUROFUNG)-RELATED-RELATED"/>
    <property type="match status" value="1"/>
</dbReference>
<evidence type="ECO:0000256" key="2">
    <source>
        <dbReference type="ARBA" id="ARBA00022723"/>
    </source>
</evidence>
<dbReference type="PANTHER" id="PTHR47660:SF7">
    <property type="entry name" value="TRANSCRIPTION FACTOR WITH C2H2 AND ZN(2)-CYS(6) DNA BINDING DOMAIN (EUROFUNG)"/>
    <property type="match status" value="1"/>
</dbReference>
<dbReference type="OrthoDB" id="10018191at2759"/>
<keyword evidence="2" id="KW-0479">Metal-binding</keyword>
<keyword evidence="8" id="KW-0539">Nucleus</keyword>
<dbReference type="SUPFAM" id="SSF57667">
    <property type="entry name" value="beta-beta-alpha zinc fingers"/>
    <property type="match status" value="1"/>
</dbReference>
<evidence type="ECO:0000256" key="4">
    <source>
        <dbReference type="ARBA" id="ARBA00022771"/>
    </source>
</evidence>